<evidence type="ECO:0000256" key="1">
    <source>
        <dbReference type="SAM" id="MobiDB-lite"/>
    </source>
</evidence>
<dbReference type="InterPro" id="IPR019554">
    <property type="entry name" value="Soluble_ligand-bd"/>
</dbReference>
<name>A0ABS4F2G6_9CLOT</name>
<dbReference type="InterPro" id="IPR051675">
    <property type="entry name" value="Endo/Exo/Phosphatase_dom_1"/>
</dbReference>
<keyword evidence="2" id="KW-0812">Transmembrane</keyword>
<keyword evidence="2" id="KW-0472">Membrane</keyword>
<proteinExistence type="predicted"/>
<protein>
    <submittedName>
        <fullName evidence="4">Competence protein ComEA</fullName>
    </submittedName>
</protein>
<dbReference type="EMBL" id="JAGGJZ010000007">
    <property type="protein sequence ID" value="MBP1890450.1"/>
    <property type="molecule type" value="Genomic_DNA"/>
</dbReference>
<keyword evidence="2" id="KW-1133">Transmembrane helix</keyword>
<evidence type="ECO:0000313" key="5">
    <source>
        <dbReference type="Proteomes" id="UP000783390"/>
    </source>
</evidence>
<dbReference type="PANTHER" id="PTHR21180">
    <property type="entry name" value="ENDONUCLEASE/EXONUCLEASE/PHOSPHATASE FAMILY DOMAIN-CONTAINING PROTEIN 1"/>
    <property type="match status" value="1"/>
</dbReference>
<dbReference type="InterPro" id="IPR004509">
    <property type="entry name" value="Competence_ComEA_HhH"/>
</dbReference>
<organism evidence="4 5">
    <name type="scientific">Clostridium moniliforme</name>
    <dbReference type="NCBI Taxonomy" id="39489"/>
    <lineage>
        <taxon>Bacteria</taxon>
        <taxon>Bacillati</taxon>
        <taxon>Bacillota</taxon>
        <taxon>Clostridia</taxon>
        <taxon>Eubacteriales</taxon>
        <taxon>Clostridiaceae</taxon>
        <taxon>Clostridium</taxon>
    </lineage>
</organism>
<dbReference type="InterPro" id="IPR003583">
    <property type="entry name" value="Hlx-hairpin-Hlx_DNA-bd_motif"/>
</dbReference>
<feature type="transmembrane region" description="Helical" evidence="2">
    <location>
        <begin position="7"/>
        <end position="27"/>
    </location>
</feature>
<dbReference type="Pfam" id="PF10531">
    <property type="entry name" value="SLBB"/>
    <property type="match status" value="1"/>
</dbReference>
<accession>A0ABS4F2G6</accession>
<dbReference type="PANTHER" id="PTHR21180:SF32">
    <property type="entry name" value="ENDONUCLEASE_EXONUCLEASE_PHOSPHATASE FAMILY DOMAIN-CONTAINING PROTEIN 1"/>
    <property type="match status" value="1"/>
</dbReference>
<evidence type="ECO:0000256" key="2">
    <source>
        <dbReference type="SAM" id="Phobius"/>
    </source>
</evidence>
<sequence length="234" mass="26241">MDIKKKSIGLILIGLIFGGIVFGTYLFNGKENLDKNNKENIFVEENKDNSHYNDNSEENNNKNEKINLQDNDKEEIINLKDNKIVVDIKGEVKKEGVYYLEEGSIIEDLINEAGGLTKKAALDYVNRAEKLKNNMCVIIPNKENIKKLEKESKETLSISNHKSSDINSKKEGKININTADESELNKINGIGPSKAKAIITYREENGDFKSIEDIKNVSGIGEGTFLKIKDSICV</sequence>
<keyword evidence="5" id="KW-1185">Reference proteome</keyword>
<dbReference type="NCBIfam" id="TIGR00426">
    <property type="entry name" value="competence protein ComEA helix-hairpin-helix repeat region"/>
    <property type="match status" value="1"/>
</dbReference>
<dbReference type="Gene3D" id="1.10.150.310">
    <property type="entry name" value="Tex RuvX-like domain-like"/>
    <property type="match status" value="1"/>
</dbReference>
<dbReference type="Proteomes" id="UP000783390">
    <property type="component" value="Unassembled WGS sequence"/>
</dbReference>
<dbReference type="Gene3D" id="3.10.560.10">
    <property type="entry name" value="Outer membrane lipoprotein wza domain like"/>
    <property type="match status" value="1"/>
</dbReference>
<evidence type="ECO:0000259" key="3">
    <source>
        <dbReference type="SMART" id="SM00278"/>
    </source>
</evidence>
<dbReference type="SMART" id="SM00278">
    <property type="entry name" value="HhH1"/>
    <property type="match status" value="2"/>
</dbReference>
<reference evidence="4 5" key="1">
    <citation type="submission" date="2021-03" db="EMBL/GenBank/DDBJ databases">
        <title>Genomic Encyclopedia of Type Strains, Phase IV (KMG-IV): sequencing the most valuable type-strain genomes for metagenomic binning, comparative biology and taxonomic classification.</title>
        <authorList>
            <person name="Goeker M."/>
        </authorList>
    </citation>
    <scope>NUCLEOTIDE SEQUENCE [LARGE SCALE GENOMIC DNA]</scope>
    <source>
        <strain evidence="4 5">DSM 3984</strain>
    </source>
</reference>
<dbReference type="RefSeq" id="WP_209797371.1">
    <property type="nucleotide sequence ID" value="NZ_JAGGJZ010000007.1"/>
</dbReference>
<dbReference type="Pfam" id="PF12836">
    <property type="entry name" value="HHH_3"/>
    <property type="match status" value="1"/>
</dbReference>
<feature type="domain" description="Helix-hairpin-helix DNA-binding motif class 1" evidence="3">
    <location>
        <begin position="182"/>
        <end position="201"/>
    </location>
</feature>
<gene>
    <name evidence="4" type="ORF">J2Z53_002050</name>
</gene>
<feature type="region of interest" description="Disordered" evidence="1">
    <location>
        <begin position="45"/>
        <end position="65"/>
    </location>
</feature>
<dbReference type="SUPFAM" id="SSF47781">
    <property type="entry name" value="RuvA domain 2-like"/>
    <property type="match status" value="1"/>
</dbReference>
<feature type="domain" description="Helix-hairpin-helix DNA-binding motif class 1" evidence="3">
    <location>
        <begin position="212"/>
        <end position="231"/>
    </location>
</feature>
<evidence type="ECO:0000313" key="4">
    <source>
        <dbReference type="EMBL" id="MBP1890450.1"/>
    </source>
</evidence>
<comment type="caution">
    <text evidence="4">The sequence shown here is derived from an EMBL/GenBank/DDBJ whole genome shotgun (WGS) entry which is preliminary data.</text>
</comment>
<dbReference type="InterPro" id="IPR010994">
    <property type="entry name" value="RuvA_2-like"/>
</dbReference>